<dbReference type="CDD" id="cd13228">
    <property type="entry name" value="PHear_NECAP"/>
    <property type="match status" value="1"/>
</dbReference>
<evidence type="ECO:0000256" key="4">
    <source>
        <dbReference type="ARBA" id="ARBA00022927"/>
    </source>
</evidence>
<accession>A0A8S1EV25</accession>
<comment type="similarity">
    <text evidence="1">Belongs to the NECAP family.</text>
</comment>
<dbReference type="PROSITE" id="PS50127">
    <property type="entry name" value="UBC_2"/>
    <property type="match status" value="1"/>
</dbReference>
<evidence type="ECO:0000313" key="8">
    <source>
        <dbReference type="Proteomes" id="UP000494206"/>
    </source>
</evidence>
<dbReference type="OrthoDB" id="1158011at2759"/>
<dbReference type="SUPFAM" id="SSF54495">
    <property type="entry name" value="UBC-like"/>
    <property type="match status" value="1"/>
</dbReference>
<keyword evidence="2" id="KW-0813">Transport</keyword>
<sequence>MADYERVVLVKPKVFVYKLPPLGTGGHKAATWDLDNPAWTGRLRLISVGKKIELRLEDGETGALYAKCPVDSHPGVAIDAVSDSSRYFVIRLQNDNGQTAFVGCGFQERSDAFDFNVALQDHFKYIERSEQFEKLDSTPGPSLDLAFKEGQTISISIGKKDGAAPSRPRAAPVNNGGVVPLLPPPPGAGSIIRNTKPTAAPVQSQQPTLSSQSVATVAATRRLQKDYAKLAQDPIDGIVALPNESNILEWHYCLRGSEGTVYEDGYYWGKILFKSDFPWSPPSILMITPNGRFQTNTRLCLSISDYHPESWNPGWTVSAILVGLHSFMNENTRAAGTIDMDSENRRRLALASKEYNMKVPEFVTFFPKLVEEWKLAGVTPSVSTSNLPPIPAIPETPLGLPMYPGYAAAAYQMYRMPRFDYGQLYQGNQQNHDLANATLNNMMNIFANEDAANGAGNAPVANGGFPNRAALLPPSPNRFALPPPLPIGVAAPNVTRSGTLNPVPPQVPGTNSSRVQRPPKRNYDETTVNINNEPEPPKRSRDSCSNNKNSSKSEDVKTVVE</sequence>
<dbReference type="SMART" id="SM00212">
    <property type="entry name" value="UBCc"/>
    <property type="match status" value="1"/>
</dbReference>
<evidence type="ECO:0000259" key="6">
    <source>
        <dbReference type="PROSITE" id="PS50127"/>
    </source>
</evidence>
<feature type="region of interest" description="Disordered" evidence="5">
    <location>
        <begin position="492"/>
        <end position="561"/>
    </location>
</feature>
<comment type="caution">
    <text evidence="7">The sequence shown here is derived from an EMBL/GenBank/DDBJ whole genome shotgun (WGS) entry which is preliminary data.</text>
</comment>
<dbReference type="InterPro" id="IPR011993">
    <property type="entry name" value="PH-like_dom_sf"/>
</dbReference>
<proteinExistence type="inferred from homology"/>
<organism evidence="7 8">
    <name type="scientific">Caenorhabditis bovis</name>
    <dbReference type="NCBI Taxonomy" id="2654633"/>
    <lineage>
        <taxon>Eukaryota</taxon>
        <taxon>Metazoa</taxon>
        <taxon>Ecdysozoa</taxon>
        <taxon>Nematoda</taxon>
        <taxon>Chromadorea</taxon>
        <taxon>Rhabditida</taxon>
        <taxon>Rhabditina</taxon>
        <taxon>Rhabditomorpha</taxon>
        <taxon>Rhabditoidea</taxon>
        <taxon>Rhabditidae</taxon>
        <taxon>Peloderinae</taxon>
        <taxon>Caenorhabditis</taxon>
    </lineage>
</organism>
<feature type="region of interest" description="Disordered" evidence="5">
    <location>
        <begin position="159"/>
        <end position="179"/>
    </location>
</feature>
<dbReference type="Pfam" id="PF07933">
    <property type="entry name" value="DUF1681"/>
    <property type="match status" value="1"/>
</dbReference>
<dbReference type="GO" id="GO:0030125">
    <property type="term" value="C:clathrin vesicle coat"/>
    <property type="evidence" value="ECO:0007669"/>
    <property type="project" value="TreeGrafter"/>
</dbReference>
<evidence type="ECO:0000256" key="3">
    <source>
        <dbReference type="ARBA" id="ARBA00022583"/>
    </source>
</evidence>
<keyword evidence="8" id="KW-1185">Reference proteome</keyword>
<evidence type="ECO:0000256" key="1">
    <source>
        <dbReference type="ARBA" id="ARBA00007736"/>
    </source>
</evidence>
<keyword evidence="4" id="KW-0653">Protein transport</keyword>
<protein>
    <recommendedName>
        <fullName evidence="6">UBC core domain-containing protein</fullName>
    </recommendedName>
</protein>
<dbReference type="SUPFAM" id="SSF50729">
    <property type="entry name" value="PH domain-like"/>
    <property type="match status" value="1"/>
</dbReference>
<dbReference type="GO" id="GO:0006897">
    <property type="term" value="P:endocytosis"/>
    <property type="evidence" value="ECO:0007669"/>
    <property type="project" value="UniProtKB-KW"/>
</dbReference>
<dbReference type="Proteomes" id="UP000494206">
    <property type="component" value="Unassembled WGS sequence"/>
</dbReference>
<feature type="compositionally biased region" description="Basic and acidic residues" evidence="5">
    <location>
        <begin position="551"/>
        <end position="561"/>
    </location>
</feature>
<gene>
    <name evidence="7" type="ORF">CBOVIS_LOCUS6852</name>
</gene>
<evidence type="ECO:0000313" key="7">
    <source>
        <dbReference type="EMBL" id="CAB3404534.1"/>
    </source>
</evidence>
<dbReference type="Gene3D" id="2.30.29.30">
    <property type="entry name" value="Pleckstrin-homology domain (PH domain)/Phosphotyrosine-binding domain (PTB)"/>
    <property type="match status" value="1"/>
</dbReference>
<dbReference type="GO" id="GO:0015031">
    <property type="term" value="P:protein transport"/>
    <property type="evidence" value="ECO:0007669"/>
    <property type="project" value="UniProtKB-KW"/>
</dbReference>
<dbReference type="Gene3D" id="3.10.110.10">
    <property type="entry name" value="Ubiquitin Conjugating Enzyme"/>
    <property type="match status" value="1"/>
</dbReference>
<dbReference type="EMBL" id="CADEPM010000004">
    <property type="protein sequence ID" value="CAB3404534.1"/>
    <property type="molecule type" value="Genomic_DNA"/>
</dbReference>
<dbReference type="AlphaFoldDB" id="A0A8S1EV25"/>
<dbReference type="InterPro" id="IPR012466">
    <property type="entry name" value="NECAP_PHear"/>
</dbReference>
<dbReference type="FunFam" id="2.30.29.30:FF:000064">
    <property type="entry name" value="Adaptin ear-binding coat-associated protein 1"/>
    <property type="match status" value="1"/>
</dbReference>
<dbReference type="CDD" id="cd23799">
    <property type="entry name" value="UBCc_UBE2J"/>
    <property type="match status" value="1"/>
</dbReference>
<dbReference type="FunFam" id="3.10.110.10:FF:000109">
    <property type="entry name" value="Ubiquitin-conjugating enzyme E2 J2-like"/>
    <property type="match status" value="1"/>
</dbReference>
<dbReference type="InterPro" id="IPR016135">
    <property type="entry name" value="UBQ-conjugating_enzyme/RWD"/>
</dbReference>
<dbReference type="InterPro" id="IPR000608">
    <property type="entry name" value="UBC"/>
</dbReference>
<dbReference type="Pfam" id="PF00179">
    <property type="entry name" value="UQ_con"/>
    <property type="match status" value="1"/>
</dbReference>
<name>A0A8S1EV25_9PELO</name>
<evidence type="ECO:0000256" key="2">
    <source>
        <dbReference type="ARBA" id="ARBA00022448"/>
    </source>
</evidence>
<reference evidence="7 8" key="1">
    <citation type="submission" date="2020-04" db="EMBL/GenBank/DDBJ databases">
        <authorList>
            <person name="Laetsch R D."/>
            <person name="Stevens L."/>
            <person name="Kumar S."/>
            <person name="Blaxter L. M."/>
        </authorList>
    </citation>
    <scope>NUCLEOTIDE SEQUENCE [LARGE SCALE GENOMIC DNA]</scope>
</reference>
<evidence type="ECO:0000256" key="5">
    <source>
        <dbReference type="SAM" id="MobiDB-lite"/>
    </source>
</evidence>
<dbReference type="PANTHER" id="PTHR12847:SF9">
    <property type="entry name" value="NECAP-LIKE PROTEIN CG9132"/>
    <property type="match status" value="1"/>
</dbReference>
<dbReference type="PANTHER" id="PTHR12847">
    <property type="entry name" value="ATP-BINDING CASSETTE ABC TRANSPORTER-RELATED"/>
    <property type="match status" value="1"/>
</dbReference>
<keyword evidence="3" id="KW-0254">Endocytosis</keyword>
<feature type="domain" description="UBC core" evidence="6">
    <location>
        <begin position="218"/>
        <end position="368"/>
    </location>
</feature>